<reference evidence="8 9" key="1">
    <citation type="submission" date="2019-12" db="EMBL/GenBank/DDBJ databases">
        <title>Whole-genome analyses of novel actinobacteria.</title>
        <authorList>
            <person name="Sahin N."/>
            <person name="Saygin H."/>
        </authorList>
    </citation>
    <scope>NUCLEOTIDE SEQUENCE [LARGE SCALE GENOMIC DNA]</scope>
    <source>
        <strain evidence="8 9">KC615</strain>
    </source>
</reference>
<dbReference type="Pfam" id="PF24986">
    <property type="entry name" value="PRC_RimM"/>
    <property type="match status" value="1"/>
</dbReference>
<dbReference type="RefSeq" id="WP_160800569.1">
    <property type="nucleotide sequence ID" value="NZ_WUUL01000003.1"/>
</dbReference>
<keyword evidence="2 5" id="KW-0690">Ribosome biogenesis</keyword>
<dbReference type="GO" id="GO:0043022">
    <property type="term" value="F:ribosome binding"/>
    <property type="evidence" value="ECO:0007669"/>
    <property type="project" value="InterPro"/>
</dbReference>
<dbReference type="GO" id="GO:0005737">
    <property type="term" value="C:cytoplasm"/>
    <property type="evidence" value="ECO:0007669"/>
    <property type="project" value="UniProtKB-SubCell"/>
</dbReference>
<evidence type="ECO:0000313" key="9">
    <source>
        <dbReference type="Proteomes" id="UP000430692"/>
    </source>
</evidence>
<dbReference type="NCBIfam" id="TIGR02273">
    <property type="entry name" value="16S_RimM"/>
    <property type="match status" value="1"/>
</dbReference>
<accession>A0A6I4VRX6</accession>
<dbReference type="AlphaFoldDB" id="A0A6I4VRX6"/>
<comment type="caution">
    <text evidence="8">The sequence shown here is derived from an EMBL/GenBank/DDBJ whole genome shotgun (WGS) entry which is preliminary data.</text>
</comment>
<dbReference type="GO" id="GO:0006364">
    <property type="term" value="P:rRNA processing"/>
    <property type="evidence" value="ECO:0007669"/>
    <property type="project" value="UniProtKB-UniRule"/>
</dbReference>
<evidence type="ECO:0000313" key="8">
    <source>
        <dbReference type="EMBL" id="MXQ53208.1"/>
    </source>
</evidence>
<dbReference type="Gene3D" id="2.30.30.240">
    <property type="entry name" value="PRC-barrel domain"/>
    <property type="match status" value="1"/>
</dbReference>
<dbReference type="EMBL" id="WUUL01000003">
    <property type="protein sequence ID" value="MXQ53208.1"/>
    <property type="molecule type" value="Genomic_DNA"/>
</dbReference>
<dbReference type="InterPro" id="IPR011961">
    <property type="entry name" value="RimM"/>
</dbReference>
<dbReference type="Proteomes" id="UP000430692">
    <property type="component" value="Unassembled WGS sequence"/>
</dbReference>
<keyword evidence="3 5" id="KW-0698">rRNA processing</keyword>
<dbReference type="PANTHER" id="PTHR33692">
    <property type="entry name" value="RIBOSOME MATURATION FACTOR RIMM"/>
    <property type="match status" value="1"/>
</dbReference>
<dbReference type="SUPFAM" id="SSF50346">
    <property type="entry name" value="PRC-barrel domain"/>
    <property type="match status" value="1"/>
</dbReference>
<gene>
    <name evidence="5 8" type="primary">rimM</name>
    <name evidence="8" type="ORF">GSM42_05560</name>
</gene>
<name>A0A6I4VRX6_9BACL</name>
<comment type="domain">
    <text evidence="5">The PRC barrel domain binds ribosomal protein uS19.</text>
</comment>
<proteinExistence type="inferred from homology"/>
<dbReference type="InterPro" id="IPR011033">
    <property type="entry name" value="PRC_barrel-like_sf"/>
</dbReference>
<comment type="subunit">
    <text evidence="5">Binds ribosomal protein uS19.</text>
</comment>
<organism evidence="8 9">
    <name type="scientific">Shimazuella alba</name>
    <dbReference type="NCBI Taxonomy" id="2690964"/>
    <lineage>
        <taxon>Bacteria</taxon>
        <taxon>Bacillati</taxon>
        <taxon>Bacillota</taxon>
        <taxon>Bacilli</taxon>
        <taxon>Bacillales</taxon>
        <taxon>Thermoactinomycetaceae</taxon>
        <taxon>Shimazuella</taxon>
    </lineage>
</organism>
<evidence type="ECO:0000256" key="2">
    <source>
        <dbReference type="ARBA" id="ARBA00022517"/>
    </source>
</evidence>
<feature type="domain" description="RimM N-terminal" evidence="6">
    <location>
        <begin position="6"/>
        <end position="89"/>
    </location>
</feature>
<feature type="domain" description="Ribosome maturation factor RimM PRC barrel" evidence="7">
    <location>
        <begin position="102"/>
        <end position="169"/>
    </location>
</feature>
<keyword evidence="1 5" id="KW-0963">Cytoplasm</keyword>
<dbReference type="InterPro" id="IPR002676">
    <property type="entry name" value="RimM_N"/>
</dbReference>
<keyword evidence="4 5" id="KW-0143">Chaperone</keyword>
<comment type="function">
    <text evidence="5">An accessory protein needed during the final step in the assembly of 30S ribosomal subunit, possibly for assembly of the head region. Essential for efficient processing of 16S rRNA. May be needed both before and after RbfA during the maturation of 16S rRNA. It has affinity for free ribosomal 30S subunits but not for 70S ribosomes.</text>
</comment>
<comment type="subcellular location">
    <subcellularLocation>
        <location evidence="5">Cytoplasm</location>
    </subcellularLocation>
</comment>
<dbReference type="GO" id="GO:0042274">
    <property type="term" value="P:ribosomal small subunit biogenesis"/>
    <property type="evidence" value="ECO:0007669"/>
    <property type="project" value="UniProtKB-UniRule"/>
</dbReference>
<evidence type="ECO:0000256" key="4">
    <source>
        <dbReference type="ARBA" id="ARBA00023186"/>
    </source>
</evidence>
<dbReference type="SUPFAM" id="SSF50447">
    <property type="entry name" value="Translation proteins"/>
    <property type="match status" value="1"/>
</dbReference>
<evidence type="ECO:0000256" key="3">
    <source>
        <dbReference type="ARBA" id="ARBA00022552"/>
    </source>
</evidence>
<keyword evidence="9" id="KW-1185">Reference proteome</keyword>
<protein>
    <recommendedName>
        <fullName evidence="5">Ribosome maturation factor RimM</fullName>
    </recommendedName>
</protein>
<sequence>MEFLRVGQLVNTHGIRGEVKIMANTDFPEQRFAVGKQVWLEHPTLVEKLPLTVAQVRTHKSTLLIRFREWNNINQAEAFKGAWLIVPEEEEVTDEDDGFFFHQIIGCQVVTTDGMQVGRVKEILPLPANDVWVVSREGKADLLIPYIEDIIKDVDVKQQVITMEWMEGLE</sequence>
<dbReference type="InterPro" id="IPR036976">
    <property type="entry name" value="RimM_N_sf"/>
</dbReference>
<dbReference type="Pfam" id="PF01782">
    <property type="entry name" value="RimM"/>
    <property type="match status" value="1"/>
</dbReference>
<evidence type="ECO:0000256" key="1">
    <source>
        <dbReference type="ARBA" id="ARBA00022490"/>
    </source>
</evidence>
<evidence type="ECO:0000256" key="5">
    <source>
        <dbReference type="HAMAP-Rule" id="MF_00014"/>
    </source>
</evidence>
<dbReference type="HAMAP" id="MF_00014">
    <property type="entry name" value="Ribosome_mat_RimM"/>
    <property type="match status" value="1"/>
</dbReference>
<dbReference type="PANTHER" id="PTHR33692:SF1">
    <property type="entry name" value="RIBOSOME MATURATION FACTOR RIMM"/>
    <property type="match status" value="1"/>
</dbReference>
<dbReference type="Gene3D" id="2.40.30.60">
    <property type="entry name" value="RimM"/>
    <property type="match status" value="1"/>
</dbReference>
<evidence type="ECO:0000259" key="7">
    <source>
        <dbReference type="Pfam" id="PF24986"/>
    </source>
</evidence>
<evidence type="ECO:0000259" key="6">
    <source>
        <dbReference type="Pfam" id="PF01782"/>
    </source>
</evidence>
<comment type="similarity">
    <text evidence="5">Belongs to the RimM family.</text>
</comment>
<dbReference type="InterPro" id="IPR009000">
    <property type="entry name" value="Transl_B-barrel_sf"/>
</dbReference>
<dbReference type="InterPro" id="IPR056792">
    <property type="entry name" value="PRC_RimM"/>
</dbReference>
<dbReference type="GO" id="GO:0005840">
    <property type="term" value="C:ribosome"/>
    <property type="evidence" value="ECO:0007669"/>
    <property type="project" value="InterPro"/>
</dbReference>